<organism evidence="1 2">
    <name type="scientific">Sesamum angolense</name>
    <dbReference type="NCBI Taxonomy" id="2727404"/>
    <lineage>
        <taxon>Eukaryota</taxon>
        <taxon>Viridiplantae</taxon>
        <taxon>Streptophyta</taxon>
        <taxon>Embryophyta</taxon>
        <taxon>Tracheophyta</taxon>
        <taxon>Spermatophyta</taxon>
        <taxon>Magnoliopsida</taxon>
        <taxon>eudicotyledons</taxon>
        <taxon>Gunneridae</taxon>
        <taxon>Pentapetalae</taxon>
        <taxon>asterids</taxon>
        <taxon>lamiids</taxon>
        <taxon>Lamiales</taxon>
        <taxon>Pedaliaceae</taxon>
        <taxon>Sesamum</taxon>
    </lineage>
</organism>
<sequence length="152" mass="16435">MVKSCIAMARATNAHNCQPSLTPFEALPALHISKVKGMKSALVDMSLCVDVNKVLCLEKGFFGNCMVYNRVLGDGIQENELSKAGGVIKEAFTKTNADSCSAIFEENSSPHRVSYYIQPAVGAGRIIILPSPGGDGRAVEWSQSHFQKLKMD</sequence>
<reference evidence="1" key="2">
    <citation type="journal article" date="2024" name="Plant">
        <title>Genomic evolution and insights into agronomic trait innovations of Sesamum species.</title>
        <authorList>
            <person name="Miao H."/>
            <person name="Wang L."/>
            <person name="Qu L."/>
            <person name="Liu H."/>
            <person name="Sun Y."/>
            <person name="Le M."/>
            <person name="Wang Q."/>
            <person name="Wei S."/>
            <person name="Zheng Y."/>
            <person name="Lin W."/>
            <person name="Duan Y."/>
            <person name="Cao H."/>
            <person name="Xiong S."/>
            <person name="Wang X."/>
            <person name="Wei L."/>
            <person name="Li C."/>
            <person name="Ma Q."/>
            <person name="Ju M."/>
            <person name="Zhao R."/>
            <person name="Li G."/>
            <person name="Mu C."/>
            <person name="Tian Q."/>
            <person name="Mei H."/>
            <person name="Zhang T."/>
            <person name="Gao T."/>
            <person name="Zhang H."/>
        </authorList>
    </citation>
    <scope>NUCLEOTIDE SEQUENCE</scope>
    <source>
        <strain evidence="1">K16</strain>
    </source>
</reference>
<reference evidence="1" key="1">
    <citation type="submission" date="2020-06" db="EMBL/GenBank/DDBJ databases">
        <authorList>
            <person name="Li T."/>
            <person name="Hu X."/>
            <person name="Zhang T."/>
            <person name="Song X."/>
            <person name="Zhang H."/>
            <person name="Dai N."/>
            <person name="Sheng W."/>
            <person name="Hou X."/>
            <person name="Wei L."/>
        </authorList>
    </citation>
    <scope>NUCLEOTIDE SEQUENCE</scope>
    <source>
        <strain evidence="1">K16</strain>
        <tissue evidence="1">Leaf</tissue>
    </source>
</reference>
<protein>
    <submittedName>
        <fullName evidence="1">Uncharacterized protein</fullName>
    </submittedName>
</protein>
<dbReference type="AlphaFoldDB" id="A0AAE1WH23"/>
<dbReference type="EMBL" id="JACGWL010000010">
    <property type="protein sequence ID" value="KAK4393233.1"/>
    <property type="molecule type" value="Genomic_DNA"/>
</dbReference>
<gene>
    <name evidence="1" type="ORF">Sango_1794100</name>
</gene>
<accession>A0AAE1WH23</accession>
<dbReference type="Proteomes" id="UP001289374">
    <property type="component" value="Unassembled WGS sequence"/>
</dbReference>
<name>A0AAE1WH23_9LAMI</name>
<evidence type="ECO:0000313" key="1">
    <source>
        <dbReference type="EMBL" id="KAK4393233.1"/>
    </source>
</evidence>
<keyword evidence="2" id="KW-1185">Reference proteome</keyword>
<comment type="caution">
    <text evidence="1">The sequence shown here is derived from an EMBL/GenBank/DDBJ whole genome shotgun (WGS) entry which is preliminary data.</text>
</comment>
<proteinExistence type="predicted"/>
<evidence type="ECO:0000313" key="2">
    <source>
        <dbReference type="Proteomes" id="UP001289374"/>
    </source>
</evidence>